<organism evidence="2">
    <name type="scientific">Puccinia triticina (isolate 1-1 / race 1 (BBBD))</name>
    <name type="common">Brown leaf rust fungus</name>
    <dbReference type="NCBI Taxonomy" id="630390"/>
    <lineage>
        <taxon>Eukaryota</taxon>
        <taxon>Fungi</taxon>
        <taxon>Dikarya</taxon>
        <taxon>Basidiomycota</taxon>
        <taxon>Pucciniomycotina</taxon>
        <taxon>Pucciniomycetes</taxon>
        <taxon>Pucciniales</taxon>
        <taxon>Pucciniaceae</taxon>
        <taxon>Puccinia</taxon>
    </lineage>
</organism>
<accession>A0A0C4EZS8</accession>
<sequence>MYPPASLAPDVVPQDVSPEENSDADEDPSSWTSTCSIDPRFATVPEAIRFYLAENVDLNARPSTKPNLVKMIRHFFPEYHPRPLNCLKAVVIRDFEEKISPLIAEYLKHNSSAEQTDNKETDDVEMRNVAPPKIPDLSGINPHSPTITVSSLLDIIKRNFPKFNYPRGIKKPSAIGFFHKYIMPPPKGGYPAPFTVFAKPVPKPYHKYLTRDELRFAMQCHCPHIYIPIDTSKKILQALYEQFVLDDLADEEVYEGFHFYVTTNRPVE</sequence>
<dbReference type="AlphaFoldDB" id="A0A0C4EZS8"/>
<feature type="compositionally biased region" description="Acidic residues" evidence="1">
    <location>
        <begin position="17"/>
        <end position="28"/>
    </location>
</feature>
<gene>
    <name evidence="2" type="ORF">PTTG_06339</name>
</gene>
<dbReference type="EMBL" id="ADAS02000155">
    <property type="protein sequence ID" value="OAV88760.1"/>
    <property type="molecule type" value="Genomic_DNA"/>
</dbReference>
<evidence type="ECO:0000313" key="2">
    <source>
        <dbReference type="EMBL" id="OAV88760.1"/>
    </source>
</evidence>
<reference evidence="2" key="1">
    <citation type="submission" date="2009-11" db="EMBL/GenBank/DDBJ databases">
        <authorList>
            <consortium name="The Broad Institute Genome Sequencing Platform"/>
            <person name="Ward D."/>
            <person name="Feldgarden M."/>
            <person name="Earl A."/>
            <person name="Young S.K."/>
            <person name="Zeng Q."/>
            <person name="Koehrsen M."/>
            <person name="Alvarado L."/>
            <person name="Berlin A."/>
            <person name="Bochicchio J."/>
            <person name="Borenstein D."/>
            <person name="Chapman S.B."/>
            <person name="Chen Z."/>
            <person name="Engels R."/>
            <person name="Freedman E."/>
            <person name="Gellesch M."/>
            <person name="Goldberg J."/>
            <person name="Griggs A."/>
            <person name="Gujja S."/>
            <person name="Heilman E."/>
            <person name="Heiman D."/>
            <person name="Hepburn T."/>
            <person name="Howarth C."/>
            <person name="Jen D."/>
            <person name="Larson L."/>
            <person name="Lewis B."/>
            <person name="Mehta T."/>
            <person name="Park D."/>
            <person name="Pearson M."/>
            <person name="Roberts A."/>
            <person name="Saif S."/>
            <person name="Shea T."/>
            <person name="Shenoy N."/>
            <person name="Sisk P."/>
            <person name="Stolte C."/>
            <person name="Sykes S."/>
            <person name="Thomson T."/>
            <person name="Walk T."/>
            <person name="White J."/>
            <person name="Yandava C."/>
            <person name="Izard J."/>
            <person name="Baranova O.V."/>
            <person name="Blanton J.M."/>
            <person name="Tanner A.C."/>
            <person name="Dewhirst F.E."/>
            <person name="Haas B."/>
            <person name="Nusbaum C."/>
            <person name="Birren B."/>
        </authorList>
    </citation>
    <scope>NUCLEOTIDE SEQUENCE [LARGE SCALE GENOMIC DNA]</scope>
    <source>
        <strain evidence="2">1-1 BBBD Race 1</strain>
    </source>
</reference>
<evidence type="ECO:0000256" key="1">
    <source>
        <dbReference type="SAM" id="MobiDB-lite"/>
    </source>
</evidence>
<name>A0A0C4EZS8_PUCT1</name>
<feature type="region of interest" description="Disordered" evidence="1">
    <location>
        <begin position="1"/>
        <end position="36"/>
    </location>
</feature>
<dbReference type="Proteomes" id="UP000005240">
    <property type="component" value="Unassembled WGS sequence"/>
</dbReference>
<reference evidence="2" key="2">
    <citation type="submission" date="2016-05" db="EMBL/GenBank/DDBJ databases">
        <title>Comparative analysis highlights variable genome content of wheat rusts and divergence of the mating loci.</title>
        <authorList>
            <person name="Cuomo C.A."/>
            <person name="Bakkeren G."/>
            <person name="Szabo L."/>
            <person name="Khalil H."/>
            <person name="Joly D."/>
            <person name="Goldberg J."/>
            <person name="Young S."/>
            <person name="Zeng Q."/>
            <person name="Fellers J."/>
        </authorList>
    </citation>
    <scope>NUCLEOTIDE SEQUENCE [LARGE SCALE GENOMIC DNA]</scope>
    <source>
        <strain evidence="2">1-1 BBBD Race 1</strain>
    </source>
</reference>
<dbReference type="VEuPathDB" id="FungiDB:PTTG_06339"/>
<dbReference type="OrthoDB" id="2511315at2759"/>
<keyword evidence="4" id="KW-1185">Reference proteome</keyword>
<reference evidence="3 4" key="3">
    <citation type="journal article" date="2017" name="G3 (Bethesda)">
        <title>Comparative analysis highlights variable genome content of wheat rusts and divergence of the mating loci.</title>
        <authorList>
            <person name="Cuomo C.A."/>
            <person name="Bakkeren G."/>
            <person name="Khalil H.B."/>
            <person name="Panwar V."/>
            <person name="Joly D."/>
            <person name="Linning R."/>
            <person name="Sakthikumar S."/>
            <person name="Song X."/>
            <person name="Adiconis X."/>
            <person name="Fan L."/>
            <person name="Goldberg J.M."/>
            <person name="Levin J.Z."/>
            <person name="Young S."/>
            <person name="Zeng Q."/>
            <person name="Anikster Y."/>
            <person name="Bruce M."/>
            <person name="Wang M."/>
            <person name="Yin C."/>
            <person name="McCallum B."/>
            <person name="Szabo L.J."/>
            <person name="Hulbert S."/>
            <person name="Chen X."/>
            <person name="Fellers J.P."/>
        </authorList>
    </citation>
    <scope>NUCLEOTIDE SEQUENCE</scope>
    <source>
        <strain evidence="4">Isolate 1-1 / race 1 (BBBD)</strain>
        <strain evidence="3">isolate 1-1 / race 1 (BBBD)</strain>
    </source>
</reference>
<protein>
    <submittedName>
        <fullName evidence="2 3">Uncharacterized protein</fullName>
    </submittedName>
</protein>
<evidence type="ECO:0000313" key="3">
    <source>
        <dbReference type="EnsemblFungi" id="PTTG_06339-t43_1-p1"/>
    </source>
</evidence>
<dbReference type="EnsemblFungi" id="PTTG_06339-t43_1">
    <property type="protein sequence ID" value="PTTG_06339-t43_1-p1"/>
    <property type="gene ID" value="PTTG_06339"/>
</dbReference>
<evidence type="ECO:0000313" key="4">
    <source>
        <dbReference type="Proteomes" id="UP000005240"/>
    </source>
</evidence>
<proteinExistence type="predicted"/>
<reference evidence="3" key="4">
    <citation type="submission" date="2025-05" db="UniProtKB">
        <authorList>
            <consortium name="EnsemblFungi"/>
        </authorList>
    </citation>
    <scope>IDENTIFICATION</scope>
    <source>
        <strain evidence="3">isolate 1-1 / race 1 (BBBD)</strain>
    </source>
</reference>